<dbReference type="InterPro" id="IPR036291">
    <property type="entry name" value="NAD(P)-bd_dom_sf"/>
</dbReference>
<dbReference type="Gene3D" id="1.10.1200.10">
    <property type="entry name" value="ACP-like"/>
    <property type="match status" value="5"/>
</dbReference>
<dbReference type="Gene3D" id="3.40.50.720">
    <property type="entry name" value="NAD(P)-binding Rossmann-like Domain"/>
    <property type="match status" value="5"/>
</dbReference>
<dbReference type="SMART" id="SM00827">
    <property type="entry name" value="PKS_AT"/>
    <property type="match status" value="5"/>
</dbReference>
<dbReference type="SMART" id="SM00823">
    <property type="entry name" value="PKS_PP"/>
    <property type="match status" value="5"/>
</dbReference>
<evidence type="ECO:0000256" key="8">
    <source>
        <dbReference type="ARBA" id="ARBA00023315"/>
    </source>
</evidence>
<keyword evidence="7" id="KW-0511">Multifunctional enzyme</keyword>
<dbReference type="PANTHER" id="PTHR43775">
    <property type="entry name" value="FATTY ACID SYNTHASE"/>
    <property type="match status" value="1"/>
</dbReference>
<dbReference type="Pfam" id="PF18369">
    <property type="entry name" value="PKS_DE"/>
    <property type="match status" value="3"/>
</dbReference>
<dbReference type="InterPro" id="IPR020841">
    <property type="entry name" value="PKS_Beta-ketoAc_synthase_dom"/>
</dbReference>
<dbReference type="Pfam" id="PF00698">
    <property type="entry name" value="Acyl_transf_1"/>
    <property type="match status" value="5"/>
</dbReference>
<dbReference type="GO" id="GO:0033068">
    <property type="term" value="P:macrolide biosynthetic process"/>
    <property type="evidence" value="ECO:0007669"/>
    <property type="project" value="UniProtKB-ARBA"/>
</dbReference>
<dbReference type="RefSeq" id="WP_106194590.1">
    <property type="nucleotide sequence ID" value="NZ_PVTF01000016.1"/>
</dbReference>
<feature type="domain" description="Ketosynthase family 3 (KS3)" evidence="10">
    <location>
        <begin position="33"/>
        <end position="448"/>
    </location>
</feature>
<dbReference type="SUPFAM" id="SSF52151">
    <property type="entry name" value="FabD/lysophospholipase-like"/>
    <property type="match status" value="5"/>
</dbReference>
<keyword evidence="2" id="KW-0596">Phosphopantetheine</keyword>
<feature type="domain" description="Ketosynthase family 3 (KS3)" evidence="10">
    <location>
        <begin position="5730"/>
        <end position="6154"/>
    </location>
</feature>
<dbReference type="Gene3D" id="3.40.366.10">
    <property type="entry name" value="Malonyl-Coenzyme A Acyl Carrier Protein, domain 2"/>
    <property type="match status" value="5"/>
</dbReference>
<dbReference type="SUPFAM" id="SSF55048">
    <property type="entry name" value="Probable ACP-binding domain of malonyl-CoA ACP transacylase"/>
    <property type="match status" value="5"/>
</dbReference>
<dbReference type="InterPro" id="IPR013968">
    <property type="entry name" value="PKS_KR"/>
</dbReference>
<evidence type="ECO:0000313" key="11">
    <source>
        <dbReference type="EMBL" id="PRY34498.1"/>
    </source>
</evidence>
<gene>
    <name evidence="11" type="ORF">CLV43_1162</name>
</gene>
<dbReference type="InterPro" id="IPR009081">
    <property type="entry name" value="PP-bd_ACP"/>
</dbReference>
<dbReference type="InterPro" id="IPR016039">
    <property type="entry name" value="Thiolase-like"/>
</dbReference>
<dbReference type="SMART" id="SM01294">
    <property type="entry name" value="PKS_PP_betabranch"/>
    <property type="match status" value="5"/>
</dbReference>
<dbReference type="SMART" id="SM00822">
    <property type="entry name" value="PKS_KR"/>
    <property type="match status" value="5"/>
</dbReference>
<dbReference type="InterPro" id="IPR006162">
    <property type="entry name" value="Ppantetheine_attach_site"/>
</dbReference>
<dbReference type="InterPro" id="IPR014030">
    <property type="entry name" value="Ketoacyl_synth_N"/>
</dbReference>
<evidence type="ECO:0000259" key="10">
    <source>
        <dbReference type="PROSITE" id="PS52004"/>
    </source>
</evidence>
<dbReference type="FunFam" id="1.10.1200.10:FF:000007">
    <property type="entry name" value="Probable polyketide synthase pks17"/>
    <property type="match status" value="5"/>
</dbReference>
<organism evidence="11 12">
    <name type="scientific">Umezawaea tangerina</name>
    <dbReference type="NCBI Taxonomy" id="84725"/>
    <lineage>
        <taxon>Bacteria</taxon>
        <taxon>Bacillati</taxon>
        <taxon>Actinomycetota</taxon>
        <taxon>Actinomycetes</taxon>
        <taxon>Pseudonocardiales</taxon>
        <taxon>Pseudonocardiaceae</taxon>
        <taxon>Umezawaea</taxon>
    </lineage>
</organism>
<dbReference type="GO" id="GO:0004315">
    <property type="term" value="F:3-oxoacyl-[acyl-carrier-protein] synthase activity"/>
    <property type="evidence" value="ECO:0007669"/>
    <property type="project" value="InterPro"/>
</dbReference>
<protein>
    <submittedName>
        <fullName evidence="11">Acyl transferase domain-containing protein</fullName>
    </submittedName>
</protein>
<evidence type="ECO:0000256" key="7">
    <source>
        <dbReference type="ARBA" id="ARBA00023268"/>
    </source>
</evidence>
<dbReference type="Pfam" id="PF00550">
    <property type="entry name" value="PP-binding"/>
    <property type="match status" value="5"/>
</dbReference>
<dbReference type="PROSITE" id="PS50075">
    <property type="entry name" value="CARRIER"/>
    <property type="match status" value="5"/>
</dbReference>
<dbReference type="InterPro" id="IPR050091">
    <property type="entry name" value="PKS_NRPS_Biosynth_Enz"/>
</dbReference>
<feature type="domain" description="Carrier" evidence="9">
    <location>
        <begin position="2794"/>
        <end position="2869"/>
    </location>
</feature>
<evidence type="ECO:0000256" key="6">
    <source>
        <dbReference type="ARBA" id="ARBA00023194"/>
    </source>
</evidence>
<dbReference type="PROSITE" id="PS52004">
    <property type="entry name" value="KS3_2"/>
    <property type="match status" value="5"/>
</dbReference>
<feature type="domain" description="Carrier" evidence="9">
    <location>
        <begin position="4258"/>
        <end position="4333"/>
    </location>
</feature>
<feature type="domain" description="Carrier" evidence="9">
    <location>
        <begin position="1409"/>
        <end position="1487"/>
    </location>
</feature>
<feature type="domain" description="Carrier" evidence="9">
    <location>
        <begin position="7107"/>
        <end position="7182"/>
    </location>
</feature>
<dbReference type="InterPro" id="IPR016036">
    <property type="entry name" value="Malonyl_transacylase_ACP-bd"/>
</dbReference>
<keyword evidence="6" id="KW-0045">Antibiotic biosynthesis</keyword>
<dbReference type="InterPro" id="IPR001227">
    <property type="entry name" value="Ac_transferase_dom_sf"/>
</dbReference>
<dbReference type="CDD" id="cd08952">
    <property type="entry name" value="KR_1_SDR_x"/>
    <property type="match status" value="5"/>
</dbReference>
<feature type="domain" description="Carrier" evidence="9">
    <location>
        <begin position="5638"/>
        <end position="5713"/>
    </location>
</feature>
<dbReference type="OrthoDB" id="9778690at2"/>
<dbReference type="InterPro" id="IPR020806">
    <property type="entry name" value="PKS_PP-bd"/>
</dbReference>
<dbReference type="Pfam" id="PF08659">
    <property type="entry name" value="KR"/>
    <property type="match status" value="5"/>
</dbReference>
<feature type="domain" description="Ketosynthase family 3 (KS3)" evidence="10">
    <location>
        <begin position="4350"/>
        <end position="4774"/>
    </location>
</feature>
<dbReference type="InterPro" id="IPR057326">
    <property type="entry name" value="KR_dom"/>
</dbReference>
<dbReference type="InterPro" id="IPR014043">
    <property type="entry name" value="Acyl_transferase_dom"/>
</dbReference>
<dbReference type="InterPro" id="IPR015083">
    <property type="entry name" value="NorB/c/GfsB-D-like_docking"/>
</dbReference>
<evidence type="ECO:0000256" key="2">
    <source>
        <dbReference type="ARBA" id="ARBA00022450"/>
    </source>
</evidence>
<keyword evidence="4 11" id="KW-0808">Transferase</keyword>
<dbReference type="InterPro" id="IPR032821">
    <property type="entry name" value="PKS_assoc"/>
</dbReference>
<evidence type="ECO:0000256" key="3">
    <source>
        <dbReference type="ARBA" id="ARBA00022553"/>
    </source>
</evidence>
<dbReference type="PROSITE" id="PS00606">
    <property type="entry name" value="KS3_1"/>
    <property type="match status" value="5"/>
</dbReference>
<dbReference type="InterPro" id="IPR018201">
    <property type="entry name" value="Ketoacyl_synth_AS"/>
</dbReference>
<dbReference type="SMART" id="SM00825">
    <property type="entry name" value="PKS_KS"/>
    <property type="match status" value="5"/>
</dbReference>
<proteinExistence type="predicted"/>
<reference evidence="11 12" key="1">
    <citation type="submission" date="2018-03" db="EMBL/GenBank/DDBJ databases">
        <title>Genomic Encyclopedia of Archaeal and Bacterial Type Strains, Phase II (KMG-II): from individual species to whole genera.</title>
        <authorList>
            <person name="Goeker M."/>
        </authorList>
    </citation>
    <scope>NUCLEOTIDE SEQUENCE [LARGE SCALE GENOMIC DNA]</scope>
    <source>
        <strain evidence="11 12">DSM 44720</strain>
    </source>
</reference>
<dbReference type="PANTHER" id="PTHR43775:SF51">
    <property type="entry name" value="INACTIVE PHENOLPHTHIOCEROL SYNTHESIS POLYKETIDE SYNTHASE TYPE I PKS1-RELATED"/>
    <property type="match status" value="1"/>
</dbReference>
<keyword evidence="3" id="KW-0597">Phosphoprotein</keyword>
<name>A0A2T0SM72_9PSEU</name>
<evidence type="ECO:0000256" key="1">
    <source>
        <dbReference type="ARBA" id="ARBA00001957"/>
    </source>
</evidence>
<evidence type="ECO:0000256" key="5">
    <source>
        <dbReference type="ARBA" id="ARBA00022737"/>
    </source>
</evidence>
<keyword evidence="5" id="KW-0677">Repeat</keyword>
<dbReference type="SUPFAM" id="SSF51735">
    <property type="entry name" value="NAD(P)-binding Rossmann-fold domains"/>
    <property type="match status" value="10"/>
</dbReference>
<dbReference type="EMBL" id="PVTF01000016">
    <property type="protein sequence ID" value="PRY34498.1"/>
    <property type="molecule type" value="Genomic_DNA"/>
</dbReference>
<dbReference type="NCBIfam" id="NF045894">
    <property type="entry name" value="PKS_plus_SDR"/>
    <property type="match status" value="3"/>
</dbReference>
<feature type="domain" description="Ketosynthase family 3 (KS3)" evidence="10">
    <location>
        <begin position="2887"/>
        <end position="3311"/>
    </location>
</feature>
<evidence type="ECO:0000256" key="4">
    <source>
        <dbReference type="ARBA" id="ARBA00022679"/>
    </source>
</evidence>
<evidence type="ECO:0000313" key="12">
    <source>
        <dbReference type="Proteomes" id="UP000239494"/>
    </source>
</evidence>
<dbReference type="SUPFAM" id="SSF47336">
    <property type="entry name" value="ACP-like"/>
    <property type="match status" value="5"/>
</dbReference>
<dbReference type="Gene3D" id="3.30.70.3290">
    <property type="match status" value="5"/>
</dbReference>
<feature type="domain" description="Ketosynthase family 3 (KS3)" evidence="10">
    <location>
        <begin position="1504"/>
        <end position="1928"/>
    </location>
</feature>
<dbReference type="InterPro" id="IPR014031">
    <property type="entry name" value="Ketoacyl_synth_C"/>
</dbReference>
<sequence>MTSNEKVVAALRASLKETERLRKQNQQLVSAAREPIAIVSMSCRYPGGVSSPEDLWRLVSTGGDAISGLPADRGWLDEDLTFGVSGGGFLYDAAEFDPAFFGISPREALAMDPQQRLLLETSWEVVERAGIDPRSMRGSQTGVFVGGSATGYGAGLDEVPEGLEGHLLTGSTPSVFSGRVAYTFGFEGPAVTIDTACSSSLVAIHLAVQALRNGECSMALAGGVMVMANASVFSEFDKQGGLSADGRCKAFSETADGTGWAEGAGILLLEKLSDAQRNGHQVLAVVKGSAINQDGASNGLTAPNGPAQRRVIKAALASAKLAPSDVDVVEAHGTGTRLGDPIEAGALLATYGQDRERPLLLGSFKSNIGHSQAAAGVGGVIKMVMAIRNGVAPRTLNVSEPTSQVDWSAGSVKLLTEEESWPETGRPRRAAVSSFGVSGTNAHTIIEQAPEADEAEREAPSVVGGLVPWVLSARSEQALRGQADRLRGHDLADPADVAFSLATTRSTFDHRAVVLGETPEDLRRGVDALASGDQGGNVVTGRTVDGRTAFLFTGQGSQRAGMGRELHAAFPVFAKAFDEVAALVDVRVDDQETLDRTEFTQPALFALEVALYRLVESWGVKPDFLTGHSIGEIAAAHVAGVLSLEDAAKLVAARGKLMQALPAGGAMVALQATEEEVLPHLAVGGADDLAKSSVSLAAINGPRSVVIAGDEAQVEQVLTHFADRKSKRLAVSHAFHSPLMDPMLDDFRAVVSTLTFNEPTIPVLGEVTDPEYWVRHVRGTVRFADAVRTLEADGVRTFLELGPDGVLTAMGQDSVTEAVLVAGQRKDRPEVATLLRAVAELHVRGVRVDWSALVDGGRPVPLPTYAFQREHFWLEMSPVRTATAGGEVDAEFWAAVDSGDLHPLGDGLDLGADAVAALATWRRARQESGKVDAWRYRVTWQPLTDLGTAPASGRWLVLGDGHADVVDGLAERGLEIVRVPVAPGTDRETLTAALSAVGEVDGVLSLVALDAPASATVVVVQSLGDAGITAPLWVATRGAVSTGRSDGVVDPAQTQVWGVGYVVGLEHADRYGGVVDLPGRQGTSTGMDKRALDRLATVLAGIGDEDQVAIRGSGVFGRRLVHAPLNSEETSWKTSGTVIVTGGTGALGGRVSRWLAGSGADHLVLTSRRGLDAPGAAELRAELEELGARVTIVACDVADRDALAALLEEHPPNAVVHAAGADYLMALEEHGVAEFDEVLRAKVDGAAHLDELLSDKDLDAFVVFSSIAGTWGSGGQAAYSAASAYLDGLAESRRARGLVATSVSWGPWAESGMATVGETEAHLRKRGLTSMSPELTVTALGRAIRSGEPTVTVVDMDWSKFTPAFTMARPSPLIGDLPEVRAALESLEGTAPAGESELVRKLAGLTEAEQRNAVVELVRTHTAAVLAYSSVDAIETGRAFRELGFDSLTAVDLRNRLTADTGLRLPATLVFDYPNAGVLATFLHGELVGTRTETAQVTTSGHTDEPIAIVAMSCRYAGDVSSPEDLWRLVFEGTDAVAGMPTDRGWDLDALYDPDPTRQGTSYAREGGFLYDAPRFDPTFFGISPREATAMDPQQRLLLETSWEAFERAGIDPTSLRGSRTGVFAGTNNHDYLSLLEEVPDGLEGHLGTGNAASVVSGRVSYTFGLEGPAVTVDTACSSSLVALHLAVQALRSGDCDLALAGGVTVMSTPGTFIDFSRQRGLAVDGRCKAFAAAADGTGWGEGVGMLLVERLSDAQRNGHQVLAVVRGTAVNQDGASNGLTAPNGPSQQRVIRHALGNAGLAPSEVDVVEAHGTGTALGDPIEAQALLATYGQDRERPLLLGSLKSNIGHTQSASGVGGVIKMVMAMRHGLVPKTLHVDAPSPQVEWDAGSVELVTSTTEWPRTGRPRRAAVSSFGFSGTNAHAVIEQAPELEAPVVRRQPLAAVPVVLSGKTAAALRDQAAKLKSVVDGVDLTDLGFSLATTRAQLDHRATIVARDHDELLAGLSSLANGTGERGVAAEGRSAFLFTGQGSQRLGMGRELYEAFPVFADAFDAVCAQLDLDRPLRDVVFGDAEALDRTEYTQPALFALEVALFRLVEAWGIRPDFVAGHSIGEIAAAHVAGVLTLADAATLVTARGRLMQALPAGGAMVALQTTEDEVTPHLTDLVSIAAINGPTSLVIAGAEDAVAEVLTHFVDRKSKRLSVSHAFHSPLMDPMLDDFRAVVAGLTFAEPKIPLLGEVTDPEYWVRHVRGAVRFAETVTTLEAKGVGTFLELGPDGVLTAMAADSVSGAALVAAQRKDRDEVTTLLRAVGALHVRGVPVDWTAFYAGTGARRIDLPTYAFQRERYWFDVTPTKPKETAGYRVTWQPVAKPGTAMAYGRWLVVGDQEVATGLADRGLDVTAIDDVADLPDQEFDGVLSAGGVESTLLLVQRTTAPLWALTREAVSLDGQPANPDAAQVWGFGRVAALEHPDRWGGLVDLPGTLDDRVLDRLAIALVGAEDQVAVRGTGIFARRLDHAPATGSEAWKPTGTVLVTGGTGVLGGHVARWLATEGAEHLVLTSRHGVAAPELVTDLEGLGARVTVAACDVTDRASLEALLREFPPNAVLHLAGLGQDTSITETDLDLLSEVRSARVEGTRLLDELVGDVDAFVLFSSTSGVWGASRQCGYAAGDAFLDALAESRQARGLAALSISWGPWAGGDAEWADLLRRRGVTPLAPAAALAGLGKAVAGGRSTLVVADVDWARFAPAFTATRPSPLLGDLPEVVAALKPAEETTETDLTDTLAGRATAEQEAALVDLVREQVAQVLGYASVDAVEPGLAFRDLGFDSLTAVELRTKLAEATGLRLPATLIFDYPNLAALATHLRDELFGSAPEAAPAVAAGGALDEPIAIVGMGCRLPGDVQTPEDLWRLVSTGTDAVGGWPTDRGWDLENLYDPDPDHEGTSYSREGAFLHQAAEFDAGFFGINPREALAMDPQQRMLLETSWEAVERAGIDPESLRGSRTGVFTGTNGQDYAAATFELPPGIEGYLGTGLAASVVSGRVSYTFGLEGPAVTVDTACSASLVAIHLAVQALRAGECDLALAGGASMMSTPGAFIDFSRQRGLAVDGRCKSFAAAADGTGWGEGVGILLVERLSDARRNGHQVLAVIRGSAVNQDGASNGLTAPNGPSQQRVIRQALANAGLSTQDVDLIEAHGTGTKLGDPIEAQALLSTYGRDREIPLRLGSLKSNIGHTQAAAGVSGVIKMVMAIRHGIMPKTLHVDEPSPHIDWTSGSVELLTEAQEWPETGRVRRAAVSAFGMSGTNAHLIVEEAPNAVVAGETAELPVVPVVLSAKSADALKGQAAALLAVDPAVSLTDLAFSATGRTPMPHRAAVVASDHDELVRGLTAISEGRGLDAVADGKLAVLFTGQGSQRAGMGRELYAAFPVFAKAFDEIAALVDLRIDDQETLDRTEFAQPAIFALEVALYRLVESWGVRPDFLGGHSIGEIAAAHVAGVLSLEDAAKLVSERGRLMQALPSGGAMVAVQATEDEVLPLIDNIVSIAAVNGPNAVVVAGAEDAVERVLAHFADRKSKRLSVSHAFHSPLMEPMLDEFRAVVADLTFTEPTIPLLGEVTDPEYWVRHVRDAVRFADTVKTLETAGVRTFLELGPDGVLTAMGQDSVTEAVLVAGQRKDRPEAAVLTSAVATLHNRGVRVDWDAFFAGTGARRVELPTYAFQRQRFWLESQDFPTGAGGAVDEAEAKFWEAVEREDFGVVGSTLDLDESALGQVLPALSSWRKARREHSRIDGWRYRVTWLPLTDVGAPVLTGRWALVVPTGLAAEEFTAALTARGAEVVPVEFADRATLATSFAEIGEVDGVLSLVALKGDVTASVVVVQALGDAEIAAPLWVATRGAVSTGRSDGVVVPTQTQVWGLGYVVGLEHPDRWGGLVDLPEALDERLFDRLVGVLNGVEDQVAVRGSGVFGRRLVHAPLRDRLAEWSPSGTVLVTGGTGALGGKVARWLATGGAEHLVLTSRRGLDAPGAAELQAELEELGARVTIAACDVADRGSLEALLTEFPPNAVVHAAGADYTMGIADHDLAIFDEVLSGKVSGAVLLDELLADADLDAFVVFSSIAGTWGSGGQSAYSAASAFLDGLAESRRARGLVATSVSWGPWAESGMATVGDTEAHLRKRGLVTMSPTSTLAALERAIRSGEPTVTVVDMEWEKFTPAFTLARPSAFIGDLPEVRKALADDSPAETGAVSELAGRLVGLSEAEQSALLVDVVRDQVASVLGHSSADAVDKDRAFQELGFDSLTAVELRNTLNTATGLRLPATLVFDYPNAVTLANHLRTELLGSQVEVAEVVAAATTDEPIAIVAMSCRFAGGIASPEQLWDLVLAGGDAVTPFPTDRGWDLSTLFHDDPDHQGTTYTREGAFLDGATRFDPAFFGISPREATAMDPQQRLLLETSWEAFERAGIDPATLRGSQTGVFAGSNGQDYLALLEDIPDGVEGHLGTGNSAAIASGRISYTFGLEGPAVTVDTACSSSLVALHMAVQALRNGDCDLALAGGVTIMSTPGTFIDFSRQRGLATDGRIKSFAAAADGTGWGEGVGMLLVERLSDARRNGHQVLALVRGSAVNQDGASNGLTAPNGPSQQRVIRKALASAGLSTSDIDVVEAHGTGTSLGDPIEAQALLATYGQDRSEPLLLGSVKSNIGHTQAAAGVAGIIKMVMAMRHGQVPKTLHVDEPSPAIDWSAGAVELVTSPVAWPSVDRPRRAAVSSFGISGTNAHTIIEQAPEAPEPVAVRKELPVTPFVVSAKNAAALAEQAGRIGEQLEWTSAEAADVAYSLATTRATLAHRLVVLGEDRDAAIAALTTARDGGTNPNLVRGTAADGGLAFLFTGQGSQRLGMGRELYEAFPVFADAFDAVCAQLDLDRPLRDVVFGDAEALDRTEYTQPALFAVEVALFRTLEAWGVRPDHVGGHSIGEIAAAHVAGVLSLADAATLVSARGRLMQALPAGGAMVALQATEDEVTPHLTDLVSIAAVNGPNAVVVAGAEDEVEQVLAHFADRKSKRLTVSHAFHSPLMDPMLDEFRAVVAGLAFTTPKIPMPGDVTNPEHWVRHVRDAVRFADTVTALEAKGVSTFLELGPDGVLTAMAQDSVTDAVLVASQRKDRSEVTTLVRALAALHVRGIAVDWAAYFARSGARKVDLPTYAFQRDRFWLVDAPSSSRRTRQENGAVDDLRYRIDWQPVTPTGVVPGRWLVTDAELAEGLAARGVDVVTDGPLDGVLALTNDVTEALDLVKTHTAKLWVATRGAVATGPADVVADPEAAEVWGLGRVAALEHSDRWGGLVDLPAALDARAFDRIAAVLGGTEDQVAVRGSVVHARRLVAAPAGNGADWTPRGTVLVTGGTGAIGRHVAAWLTEAGADEVVLVSRGGGEVPGATVVPCDVTDRDALAAVVAQYPPNAVVHLAGVGQDTALADMDADELAHVMAARVEGAENLDALVGEVDAFVLFSSTSGVWGSGRQGAYAASDAHLDALAERRRAAGLAATSVAWGPWAGGAMTQEGRDALSRRGLPALAPELALAALRRAVGLGEAAVVIADVDWTRFAPAFTAARPSPLLGALPDVVAALETPAADNDTGLVAKLTGLSESEQRSHLVDLVRGQVADVLGYASPQAVELGVAFRELGFDSLTAVELRGKLNEVTGLRLPATLVFDYPNLAALAAFLREELVGSRPEALPAVASGFTNEPIAIVGMGLRLPGGIETPEQLWELVTSGSDAISEFPTNRGWDLANLFDPDPDHEGTSYVTRGGFLHDAGEFDPAFFGINPREALAMDPQQRMLLETSWEAMERAGIDPESLRGSRTGVFTGTNGQDYAMQTFELPPGIEGYLGTGLAASVVSGRLSYTFGLEGPAVTVDTACSASLVAIHLAAQALRAGECDLALAGGASMMSTPGAFIDFSRQRGLALDGTCKSFAAAADGTAWGEGVGMLVVERLSDAQRNGHQVLAVIRGSAVNQDGASNGLTAPNGPSQQRVIRQALAAAGLSTTDVDVVEAHGTGTKLGDPIEAQAILSTYGQDRETRLLLGSLKSNIGHTQAASGVSGIIKMVLALQHGVAPKTLHVDEPSPQIDWTSGSVELLTEAAAWPETGRPRRAAISSFGMSGTNAHAIIEQAPVAEVVVESATTTLPAVPVVLAAKSPEALKEQAERLREHVVSTDVDLTDLAFSLLTSRSGLTHRAVVVAGDKDELVDGLATASSGDAVVEGKLAVLFTGQGSQRVGMGRGLHAAFPVFAKAFDEVAALVDVRIDDEETLDRTEFTQPAIFAVEVALYRLFESWGVKPDHLGGHSIGEIAAAHVAGVLSLEDAARLVGERGRLMQALPAGGAMVALQATEEEVLPLLTDAVSIAAINGPTSIVIAGAEDAVRLVVGAFPDRKSKRLAVSHAFHSPLMEPMLDEFRSIASGLTYHQPSIPMLGDVTDPEYWVRHVRDAVRFADTVTTLEGQGVKTFLELGPDGVLTAMGADSVTDAVLIPSLRKDRDEVRTLLTALGRVHARGTAVDWTAFFAGTAAKRVDLPTYAFQHQHFWLDSQPWPTTTASAEVSEVDAQFWAAVDSEDLASLGTDIDPSTPFGDALPVLASWRRQHSENATTDSWRYQVEWKSVPAEKTGASGRWLAVVPTGGTEHAVLAGLSARGVDVVPVEWDADVDRAGLSTLLEKAMTDGPVQGVLSLLALSTPVTSTVLTVQALGDAGVEAPLWVATRGAVSTGRSDGVVDPTQSTVWGTGYVIGLEHPERWGGLVDLPEELTDKALDRIAGVLVGTEDQVAVRPSGVFGRRLAHAPAATGLSDWSPRGTVLVTGGTGALGSRVARWLATEGAEHLVLTSRRGPDAPGAAELTAELEELGARVTIAACDVADRNSLSSLLTELPPNAVVHAAGADHYGAIADHDLGTFDDVLSAKVAGAVLLDELLADADLDAFVVFSSIAGTWGSGGQSAYSAASAFLDGLAESRRARGLVATSVSWGPWAESGMATVGDTEEHLRRRGLIAMAPALTLSALEKAIRSGATTLTVVDIEWDRFAPAFTMARTSPFIGDLPEVRAALEETTPAAGEESDLVGKLAALSEVEQHALLVDLVRGQVAAVLGHGSADAVAKDKAFQDLGFDSLTAVELRNTLTGATGLKLPATLVFDHPSAEPLARFLHSQLVVGGATVPVLDELDRLEAALAAATPDTLTRTKITIKLQSLVSQWNSGKAEAASGLDDASDDELFAFINKQLGK</sequence>
<dbReference type="SUPFAM" id="SSF53901">
    <property type="entry name" value="Thiolase-like"/>
    <property type="match status" value="5"/>
</dbReference>
<dbReference type="InterPro" id="IPR036736">
    <property type="entry name" value="ACP-like_sf"/>
</dbReference>
<dbReference type="CDD" id="cd00833">
    <property type="entry name" value="PKS"/>
    <property type="match status" value="5"/>
</dbReference>
<dbReference type="Gene3D" id="3.40.47.10">
    <property type="match status" value="5"/>
</dbReference>
<keyword evidence="12" id="KW-1185">Reference proteome</keyword>
<comment type="cofactor">
    <cofactor evidence="1">
        <name>pantetheine 4'-phosphate</name>
        <dbReference type="ChEBI" id="CHEBI:47942"/>
    </cofactor>
</comment>
<dbReference type="Pfam" id="PF02801">
    <property type="entry name" value="Ketoacyl-synt_C"/>
    <property type="match status" value="5"/>
</dbReference>
<dbReference type="Pfam" id="PF16197">
    <property type="entry name" value="KAsynt_C_assoc"/>
    <property type="match status" value="5"/>
</dbReference>
<dbReference type="GO" id="GO:0031177">
    <property type="term" value="F:phosphopantetheine binding"/>
    <property type="evidence" value="ECO:0007669"/>
    <property type="project" value="InterPro"/>
</dbReference>
<dbReference type="InterPro" id="IPR016035">
    <property type="entry name" value="Acyl_Trfase/lysoPLipase"/>
</dbReference>
<dbReference type="GO" id="GO:0004312">
    <property type="term" value="F:fatty acid synthase activity"/>
    <property type="evidence" value="ECO:0007669"/>
    <property type="project" value="TreeGrafter"/>
</dbReference>
<comment type="caution">
    <text evidence="11">The sequence shown here is derived from an EMBL/GenBank/DDBJ whole genome shotgun (WGS) entry which is preliminary data.</text>
</comment>
<dbReference type="FunFam" id="3.40.47.10:FF:000019">
    <property type="entry name" value="Polyketide synthase type I"/>
    <property type="match status" value="5"/>
</dbReference>
<dbReference type="GO" id="GO:0006633">
    <property type="term" value="P:fatty acid biosynthetic process"/>
    <property type="evidence" value="ECO:0007669"/>
    <property type="project" value="InterPro"/>
</dbReference>
<keyword evidence="8" id="KW-0012">Acyltransferase</keyword>
<dbReference type="PROSITE" id="PS00012">
    <property type="entry name" value="PHOSPHOPANTETHEINE"/>
    <property type="match status" value="5"/>
</dbReference>
<dbReference type="Proteomes" id="UP000239494">
    <property type="component" value="Unassembled WGS sequence"/>
</dbReference>
<dbReference type="InterPro" id="IPR041618">
    <property type="entry name" value="PKS_DE"/>
</dbReference>
<dbReference type="Pfam" id="PF08990">
    <property type="entry name" value="Docking"/>
    <property type="match status" value="1"/>
</dbReference>
<dbReference type="Pfam" id="PF00109">
    <property type="entry name" value="ketoacyl-synt"/>
    <property type="match status" value="5"/>
</dbReference>
<accession>A0A2T0SM72</accession>
<evidence type="ECO:0000259" key="9">
    <source>
        <dbReference type="PROSITE" id="PS50075"/>
    </source>
</evidence>